<organism evidence="3 4">
    <name type="scientific">Streptomonospora litoralis</name>
    <dbReference type="NCBI Taxonomy" id="2498135"/>
    <lineage>
        <taxon>Bacteria</taxon>
        <taxon>Bacillati</taxon>
        <taxon>Actinomycetota</taxon>
        <taxon>Actinomycetes</taxon>
        <taxon>Streptosporangiales</taxon>
        <taxon>Nocardiopsidaceae</taxon>
        <taxon>Streptomonospora</taxon>
    </lineage>
</organism>
<name>A0A4V0ZJN5_9ACTN</name>
<proteinExistence type="predicted"/>
<dbReference type="InterPro" id="IPR018946">
    <property type="entry name" value="PhoD-like_MPP"/>
</dbReference>
<dbReference type="PROSITE" id="PS51318">
    <property type="entry name" value="TAT"/>
    <property type="match status" value="1"/>
</dbReference>
<feature type="domain" description="Phospholipase D N-terminal" evidence="2">
    <location>
        <begin position="65"/>
        <end position="163"/>
    </location>
</feature>
<evidence type="ECO:0000259" key="2">
    <source>
        <dbReference type="Pfam" id="PF16655"/>
    </source>
</evidence>
<dbReference type="SUPFAM" id="SSF56300">
    <property type="entry name" value="Metallo-dependent phosphatases"/>
    <property type="match status" value="1"/>
</dbReference>
<dbReference type="OrthoDB" id="327733at2"/>
<dbReference type="AlphaFoldDB" id="A0A4V0ZJN5"/>
<evidence type="ECO:0000259" key="1">
    <source>
        <dbReference type="Pfam" id="PF09423"/>
    </source>
</evidence>
<dbReference type="InterPro" id="IPR052900">
    <property type="entry name" value="Phospholipid_Metab_Enz"/>
</dbReference>
<dbReference type="GO" id="GO:0004035">
    <property type="term" value="F:alkaline phosphatase activity"/>
    <property type="evidence" value="ECO:0007669"/>
    <property type="project" value="UniProtKB-EC"/>
</dbReference>
<gene>
    <name evidence="3" type="primary">phoD2</name>
    <name evidence="3" type="ORF">EKD16_11595</name>
</gene>
<dbReference type="EC" id="3.1.3.1" evidence="3"/>
<protein>
    <submittedName>
        <fullName evidence="3">Alkaline phosphatase D</fullName>
        <ecNumber evidence="3">3.1.3.1</ecNumber>
    </submittedName>
</protein>
<dbReference type="RefSeq" id="WP_131098346.1">
    <property type="nucleotide sequence ID" value="NZ_CP036455.1"/>
</dbReference>
<dbReference type="Proteomes" id="UP000292235">
    <property type="component" value="Chromosome"/>
</dbReference>
<dbReference type="InterPro" id="IPR006311">
    <property type="entry name" value="TAT_signal"/>
</dbReference>
<dbReference type="Pfam" id="PF16655">
    <property type="entry name" value="PhoD_N"/>
    <property type="match status" value="1"/>
</dbReference>
<dbReference type="InterPro" id="IPR032093">
    <property type="entry name" value="PhoD_N"/>
</dbReference>
<evidence type="ECO:0000313" key="4">
    <source>
        <dbReference type="Proteomes" id="UP000292235"/>
    </source>
</evidence>
<sequence>MSANPADALAAHSRRARPLTAERLARRRFLGIGSASAAAVALGTGLFSTRPAVADNRGNGFAFTLGVASGEPTHDGFVLWTRLAPDPLAEDGMGGMPPEPVEVEYQVALDPRFRRVVRRGSAVASPELGHSVHPEVSGLSPAREYYYRFRAMGDISPVGTTRTAPPPMSMTASLAFAFVSCQKWDQGYYTAYEHLAEEDLDLVLHLGDYIYEYPIEGELRGKVPDHLLVETTRLEHYRVRYALYKSDPHLQNAHGRFPWLVTPDDHEVDNNWADETSQDDDPPEEFLRRRAEAFQAYYENMPLRRSSMPVGPDMGLHRRIGYGRLADFTMLDTRQYRDDQACSGRLEDDCDARFDPGRSILGEDQREWLVDGFGRSQARWQVLGNQSPMTRTDNEVGEGTSVWMDPWDGYAADRERVLDAAVQRGVRNLVVVTGDRHQNYAVDLKADYRDEDAPTVATEFVGTSVTSTGDGEDISAEGRLFLDANPHFKFVNEQRGYVRCTLTPGEWRTDFRVVPYVTRPGAPVSTRASFTVQDGTPGVLPQP</sequence>
<dbReference type="PANTHER" id="PTHR43606:SF2">
    <property type="entry name" value="ALKALINE PHOSPHATASE FAMILY PROTEIN (AFU_ORTHOLOGUE AFUA_5G03860)"/>
    <property type="match status" value="1"/>
</dbReference>
<dbReference type="InterPro" id="IPR029052">
    <property type="entry name" value="Metallo-depent_PP-like"/>
</dbReference>
<dbReference type="CDD" id="cd07389">
    <property type="entry name" value="MPP_PhoD"/>
    <property type="match status" value="1"/>
</dbReference>
<dbReference type="PANTHER" id="PTHR43606">
    <property type="entry name" value="PHOSPHATASE, PUTATIVE (AFU_ORTHOLOGUE AFUA_6G08710)-RELATED"/>
    <property type="match status" value="1"/>
</dbReference>
<dbReference type="Gene3D" id="3.60.21.70">
    <property type="entry name" value="PhoD-like phosphatase"/>
    <property type="match status" value="1"/>
</dbReference>
<dbReference type="Gene3D" id="2.60.40.380">
    <property type="entry name" value="Purple acid phosphatase-like, N-terminal"/>
    <property type="match status" value="1"/>
</dbReference>
<dbReference type="InterPro" id="IPR038607">
    <property type="entry name" value="PhoD-like_sf"/>
</dbReference>
<dbReference type="KEGG" id="strr:EKD16_11595"/>
<accession>A0A4V0ZJN5</accession>
<evidence type="ECO:0000313" key="3">
    <source>
        <dbReference type="EMBL" id="QBI54102.1"/>
    </source>
</evidence>
<dbReference type="Pfam" id="PF09423">
    <property type="entry name" value="PhoD"/>
    <property type="match status" value="1"/>
</dbReference>
<dbReference type="EMBL" id="CP036455">
    <property type="protein sequence ID" value="QBI54102.1"/>
    <property type="molecule type" value="Genomic_DNA"/>
</dbReference>
<keyword evidence="3" id="KW-0378">Hydrolase</keyword>
<feature type="domain" description="PhoD-like phosphatase metallophosphatase" evidence="1">
    <location>
        <begin position="176"/>
        <end position="511"/>
    </location>
</feature>
<reference evidence="3 4" key="1">
    <citation type="submission" date="2019-02" db="EMBL/GenBank/DDBJ databases">
        <authorList>
            <person name="Khodamoradi S."/>
            <person name="Hahnke R.L."/>
            <person name="Kaempfer P."/>
            <person name="Schumann P."/>
            <person name="Rohde M."/>
            <person name="Steinert M."/>
            <person name="Luzhetskyy A."/>
            <person name="Wink J."/>
            <person name="Ruckert C."/>
        </authorList>
    </citation>
    <scope>NUCLEOTIDE SEQUENCE [LARGE SCALE GENOMIC DNA]</scope>
    <source>
        <strain evidence="3 4">M2</strain>
    </source>
</reference>
<keyword evidence="4" id="KW-1185">Reference proteome</keyword>